<evidence type="ECO:0000313" key="8">
    <source>
        <dbReference type="EMBL" id="MBT1175493.1"/>
    </source>
</evidence>
<evidence type="ECO:0000256" key="3">
    <source>
        <dbReference type="ARBA" id="ARBA00022692"/>
    </source>
</evidence>
<comment type="subcellular location">
    <subcellularLocation>
        <location evidence="1">Membrane</location>
        <topology evidence="1">Multi-pass membrane protein</topology>
    </subcellularLocation>
</comment>
<feature type="transmembrane region" description="Helical" evidence="6">
    <location>
        <begin position="172"/>
        <end position="191"/>
    </location>
</feature>
<evidence type="ECO:0000256" key="1">
    <source>
        <dbReference type="ARBA" id="ARBA00004141"/>
    </source>
</evidence>
<dbReference type="Pfam" id="PF01027">
    <property type="entry name" value="Bax1-I"/>
    <property type="match status" value="1"/>
</dbReference>
<reference evidence="8 9" key="1">
    <citation type="journal article" date="2021" name="Environ. Microbiol.">
        <title>Genetic insights into the dark matter of the mammalian gut microbiota through targeted genome reconstruction.</title>
        <authorList>
            <person name="Lugli G.A."/>
            <person name="Alessandri G."/>
            <person name="Milani C."/>
            <person name="Viappiani A."/>
            <person name="Fontana F."/>
            <person name="Tarracchini C."/>
            <person name="Mancabelli L."/>
            <person name="Argentini C."/>
            <person name="Ruiz L."/>
            <person name="Margolles A."/>
            <person name="van Sinderen D."/>
            <person name="Turroni F."/>
            <person name="Ventura M."/>
        </authorList>
    </citation>
    <scope>NUCLEOTIDE SEQUENCE [LARGE SCALE GENOMIC DNA]</scope>
    <source>
        <strain evidence="8 9">LC6</strain>
    </source>
</reference>
<keyword evidence="9" id="KW-1185">Reference proteome</keyword>
<gene>
    <name evidence="8" type="ORF">JS530_08300</name>
</gene>
<feature type="transmembrane region" description="Helical" evidence="6">
    <location>
        <begin position="292"/>
        <end position="312"/>
    </location>
</feature>
<evidence type="ECO:0000256" key="5">
    <source>
        <dbReference type="ARBA" id="ARBA00023136"/>
    </source>
</evidence>
<dbReference type="InterPro" id="IPR006214">
    <property type="entry name" value="Bax_inhibitor_1-related"/>
</dbReference>
<name>A0ABS5UXH0_9BIFI</name>
<evidence type="ECO:0000313" key="9">
    <source>
        <dbReference type="Proteomes" id="UP000711736"/>
    </source>
</evidence>
<feature type="transmembrane region" description="Helical" evidence="6">
    <location>
        <begin position="197"/>
        <end position="216"/>
    </location>
</feature>
<keyword evidence="3 6" id="KW-0812">Transmembrane</keyword>
<dbReference type="RefSeq" id="WP_214376706.1">
    <property type="nucleotide sequence ID" value="NZ_JAFEJU010000005.1"/>
</dbReference>
<feature type="transmembrane region" description="Helical" evidence="6">
    <location>
        <begin position="228"/>
        <end position="246"/>
    </location>
</feature>
<proteinExistence type="inferred from homology"/>
<evidence type="ECO:0000256" key="2">
    <source>
        <dbReference type="ARBA" id="ARBA00010350"/>
    </source>
</evidence>
<dbReference type="PANTHER" id="PTHR23291:SF50">
    <property type="entry name" value="PROTEIN LIFEGUARD 4"/>
    <property type="match status" value="1"/>
</dbReference>
<dbReference type="PANTHER" id="PTHR23291">
    <property type="entry name" value="BAX INHIBITOR-RELATED"/>
    <property type="match status" value="1"/>
</dbReference>
<feature type="transmembrane region" description="Helical" evidence="6">
    <location>
        <begin position="108"/>
        <end position="129"/>
    </location>
</feature>
<evidence type="ECO:0000256" key="7">
    <source>
        <dbReference type="SAM" id="MobiDB-lite"/>
    </source>
</evidence>
<keyword evidence="5 6" id="KW-0472">Membrane</keyword>
<dbReference type="EMBL" id="JAFEJU010000005">
    <property type="protein sequence ID" value="MBT1175493.1"/>
    <property type="molecule type" value="Genomic_DNA"/>
</dbReference>
<feature type="region of interest" description="Disordered" evidence="7">
    <location>
        <begin position="1"/>
        <end position="28"/>
    </location>
</feature>
<dbReference type="Proteomes" id="UP000711736">
    <property type="component" value="Unassembled WGS sequence"/>
</dbReference>
<accession>A0ABS5UXH0</accession>
<dbReference type="CDD" id="cd10432">
    <property type="entry name" value="BI-1-like_bacterial"/>
    <property type="match status" value="1"/>
</dbReference>
<feature type="transmembrane region" description="Helical" evidence="6">
    <location>
        <begin position="135"/>
        <end position="160"/>
    </location>
</feature>
<sequence>MTFGQQPQNNGQYNPQYNTPDYNAAQQGGYGQQYMQNGYNQQNYGQQPYAQQPYVQNQNFQYAQQAPQQAQTAYQYAQPQGAGAGTAAINTTMTYNVEQAQRVSVTRAYGEMTIGLIVTAVVAVLGQITGAYYSFLIATGSIGLIGLCVAQVALAIILGMRVMKMSTTAARVMFYVYAALMGFTLSSIFMVYDLGSIGIALGITAAFFFALTMFGMTTKFNMLKAGPILMVGLIVLIISQVVLMFLQVDGMTQIVCAIGLILFAGMTIYDAQSTRALFAAYEAQGPEMIKKVSILCALNLYLDFVNMFLYILQLFGSRD</sequence>
<evidence type="ECO:0000256" key="4">
    <source>
        <dbReference type="ARBA" id="ARBA00022989"/>
    </source>
</evidence>
<organism evidence="8 9">
    <name type="scientific">Bifidobacterium colobi</name>
    <dbReference type="NCBI Taxonomy" id="2809026"/>
    <lineage>
        <taxon>Bacteria</taxon>
        <taxon>Bacillati</taxon>
        <taxon>Actinomycetota</taxon>
        <taxon>Actinomycetes</taxon>
        <taxon>Bifidobacteriales</taxon>
        <taxon>Bifidobacteriaceae</taxon>
        <taxon>Bifidobacterium</taxon>
    </lineage>
</organism>
<evidence type="ECO:0000256" key="6">
    <source>
        <dbReference type="RuleBase" id="RU004379"/>
    </source>
</evidence>
<comment type="caution">
    <text evidence="8">The sequence shown here is derived from an EMBL/GenBank/DDBJ whole genome shotgun (WGS) entry which is preliminary data.</text>
</comment>
<protein>
    <submittedName>
        <fullName evidence="8">Bax inhibitor-1 family protein</fullName>
    </submittedName>
</protein>
<comment type="similarity">
    <text evidence="2 6">Belongs to the BI1 family.</text>
</comment>
<feature type="transmembrane region" description="Helical" evidence="6">
    <location>
        <begin position="252"/>
        <end position="271"/>
    </location>
</feature>
<keyword evidence="4 6" id="KW-1133">Transmembrane helix</keyword>